<dbReference type="Pfam" id="PF13427">
    <property type="entry name" value="AadA_C"/>
    <property type="match status" value="1"/>
</dbReference>
<sequence>MSLPPEVVDVCSSWLGLVDDVAPGLVVGLHVRGGLGFDEFVPGVSDVDMVAVLARRPSDDDLTALEESHALLADSTAGAPLDGFHVYAEDLALDPDDCPDLPCILHGWFDPAGRFDVTPVGWHELALHSVPVRGELPPVWTDAARLRAFTRDCLTGEWAGIAASLEKFPAESSTDDATWHVLGAARMHHLLVTGEQSAKSQAGRWALATMDERWHPVLRDALRLRGASAEDRALPPSYADPAERGRDVAAFVAHVVASAACAPDLG</sequence>
<name>A0ABT9B064_9ACTN</name>
<organism evidence="3 4">
    <name type="scientific">Nocardioides jiangxiensis</name>
    <dbReference type="NCBI Taxonomy" id="3064524"/>
    <lineage>
        <taxon>Bacteria</taxon>
        <taxon>Bacillati</taxon>
        <taxon>Actinomycetota</taxon>
        <taxon>Actinomycetes</taxon>
        <taxon>Propionibacteriales</taxon>
        <taxon>Nocardioidaceae</taxon>
        <taxon>Nocardioides</taxon>
    </lineage>
</organism>
<evidence type="ECO:0000313" key="3">
    <source>
        <dbReference type="EMBL" id="MDO7867002.1"/>
    </source>
</evidence>
<feature type="domain" description="Adenylyltransferase AadA C-terminal" evidence="2">
    <location>
        <begin position="161"/>
        <end position="231"/>
    </location>
</feature>
<evidence type="ECO:0000313" key="4">
    <source>
        <dbReference type="Proteomes" id="UP001233314"/>
    </source>
</evidence>
<evidence type="ECO:0000256" key="1">
    <source>
        <dbReference type="ARBA" id="ARBA00022679"/>
    </source>
</evidence>
<dbReference type="Proteomes" id="UP001233314">
    <property type="component" value="Unassembled WGS sequence"/>
</dbReference>
<proteinExistence type="predicted"/>
<dbReference type="RefSeq" id="WP_305026409.1">
    <property type="nucleotide sequence ID" value="NZ_JAUQTA010000001.1"/>
</dbReference>
<gene>
    <name evidence="3" type="ORF">Q5722_01345</name>
</gene>
<evidence type="ECO:0000259" key="2">
    <source>
        <dbReference type="Pfam" id="PF13427"/>
    </source>
</evidence>
<keyword evidence="1" id="KW-0808">Transferase</keyword>
<protein>
    <submittedName>
        <fullName evidence="3">DUF4111 domain-containing protein</fullName>
    </submittedName>
</protein>
<comment type="caution">
    <text evidence="3">The sequence shown here is derived from an EMBL/GenBank/DDBJ whole genome shotgun (WGS) entry which is preliminary data.</text>
</comment>
<accession>A0ABT9B064</accession>
<keyword evidence="4" id="KW-1185">Reference proteome</keyword>
<reference evidence="3 4" key="1">
    <citation type="submission" date="2023-07" db="EMBL/GenBank/DDBJ databases">
        <title>Nocardioides sp. nov WY-20 isolated from soil.</title>
        <authorList>
            <person name="Liu B."/>
            <person name="Wan Y."/>
        </authorList>
    </citation>
    <scope>NUCLEOTIDE SEQUENCE [LARGE SCALE GENOMIC DNA]</scope>
    <source>
        <strain evidence="3 4">WY-20</strain>
    </source>
</reference>
<dbReference type="EMBL" id="JAUQTA010000001">
    <property type="protein sequence ID" value="MDO7867002.1"/>
    <property type="molecule type" value="Genomic_DNA"/>
</dbReference>
<dbReference type="InterPro" id="IPR025184">
    <property type="entry name" value="AadA_C"/>
</dbReference>